<evidence type="ECO:0000313" key="1">
    <source>
        <dbReference type="EMBL" id="KAK2630642.1"/>
    </source>
</evidence>
<sequence>MFAKRSPAKLMAALRPKPPHRKSVHLWKQERVDVEFLHEFRSLRSVGLARYFVVFIT</sequence>
<reference evidence="1" key="1">
    <citation type="submission" date="2023-06" db="EMBL/GenBank/DDBJ databases">
        <title>Draft genome of Marssonina rosae.</title>
        <authorList>
            <person name="Cheng Q."/>
        </authorList>
    </citation>
    <scope>NUCLEOTIDE SEQUENCE</scope>
    <source>
        <strain evidence="1">R4</strain>
    </source>
</reference>
<evidence type="ECO:0000313" key="2">
    <source>
        <dbReference type="Proteomes" id="UP001285354"/>
    </source>
</evidence>
<protein>
    <submittedName>
        <fullName evidence="1">Uncharacterized protein</fullName>
    </submittedName>
</protein>
<proteinExistence type="predicted"/>
<comment type="caution">
    <text evidence="1">The sequence shown here is derived from an EMBL/GenBank/DDBJ whole genome shotgun (WGS) entry which is preliminary data.</text>
</comment>
<dbReference type="AlphaFoldDB" id="A0AAD9T7P5"/>
<gene>
    <name evidence="1" type="ORF">QTJ16_001462</name>
</gene>
<organism evidence="1 2">
    <name type="scientific">Diplocarpon rosae</name>
    <dbReference type="NCBI Taxonomy" id="946125"/>
    <lineage>
        <taxon>Eukaryota</taxon>
        <taxon>Fungi</taxon>
        <taxon>Dikarya</taxon>
        <taxon>Ascomycota</taxon>
        <taxon>Pezizomycotina</taxon>
        <taxon>Leotiomycetes</taxon>
        <taxon>Helotiales</taxon>
        <taxon>Drepanopezizaceae</taxon>
        <taxon>Diplocarpon</taxon>
    </lineage>
</organism>
<keyword evidence="2" id="KW-1185">Reference proteome</keyword>
<name>A0AAD9T7P5_9HELO</name>
<accession>A0AAD9T7P5</accession>
<dbReference type="Proteomes" id="UP001285354">
    <property type="component" value="Unassembled WGS sequence"/>
</dbReference>
<dbReference type="EMBL" id="JAUBYV010000001">
    <property type="protein sequence ID" value="KAK2630642.1"/>
    <property type="molecule type" value="Genomic_DNA"/>
</dbReference>